<name>A0A350NZY7_9ALTE</name>
<organism evidence="1 2">
    <name type="scientific">Alteromonas australica</name>
    <dbReference type="NCBI Taxonomy" id="589873"/>
    <lineage>
        <taxon>Bacteria</taxon>
        <taxon>Pseudomonadati</taxon>
        <taxon>Pseudomonadota</taxon>
        <taxon>Gammaproteobacteria</taxon>
        <taxon>Alteromonadales</taxon>
        <taxon>Alteromonadaceae</taxon>
        <taxon>Alteromonas/Salinimonas group</taxon>
        <taxon>Alteromonas</taxon>
    </lineage>
</organism>
<dbReference type="EMBL" id="DNAN01000090">
    <property type="protein sequence ID" value="HAW74604.1"/>
    <property type="molecule type" value="Genomic_DNA"/>
</dbReference>
<sequence length="69" mass="8069">MPKKSGKINVEITLSWTFSEKEWSEEKQHLEECRKNPAIIVGDDLIHSIFMLNEITHPDLKKKKVTYAD</sequence>
<evidence type="ECO:0000313" key="1">
    <source>
        <dbReference type="EMBL" id="HAW74604.1"/>
    </source>
</evidence>
<accession>A0A350NZY7</accession>
<gene>
    <name evidence="1" type="ORF">DCW74_02585</name>
</gene>
<proteinExistence type="predicted"/>
<protein>
    <submittedName>
        <fullName evidence="1">Uncharacterized protein</fullName>
    </submittedName>
</protein>
<comment type="caution">
    <text evidence="1">The sequence shown here is derived from an EMBL/GenBank/DDBJ whole genome shotgun (WGS) entry which is preliminary data.</text>
</comment>
<dbReference type="AlphaFoldDB" id="A0A350NZY7"/>
<reference evidence="1 2" key="1">
    <citation type="journal article" date="2018" name="Nat. Biotechnol.">
        <title>A standardized bacterial taxonomy based on genome phylogeny substantially revises the tree of life.</title>
        <authorList>
            <person name="Parks D.H."/>
            <person name="Chuvochina M."/>
            <person name="Waite D.W."/>
            <person name="Rinke C."/>
            <person name="Skarshewski A."/>
            <person name="Chaumeil P.A."/>
            <person name="Hugenholtz P."/>
        </authorList>
    </citation>
    <scope>NUCLEOTIDE SEQUENCE [LARGE SCALE GENOMIC DNA]</scope>
    <source>
        <strain evidence="1">UBA11978</strain>
    </source>
</reference>
<dbReference type="Proteomes" id="UP000263517">
    <property type="component" value="Unassembled WGS sequence"/>
</dbReference>
<evidence type="ECO:0000313" key="2">
    <source>
        <dbReference type="Proteomes" id="UP000263517"/>
    </source>
</evidence>